<organism evidence="3">
    <name type="scientific">Hexamita inflata</name>
    <dbReference type="NCBI Taxonomy" id="28002"/>
    <lineage>
        <taxon>Eukaryota</taxon>
        <taxon>Metamonada</taxon>
        <taxon>Diplomonadida</taxon>
        <taxon>Hexamitidae</taxon>
        <taxon>Hexamitinae</taxon>
        <taxon>Hexamita</taxon>
    </lineage>
</organism>
<reference evidence="4 5" key="2">
    <citation type="submission" date="2024-07" db="EMBL/GenBank/DDBJ databases">
        <authorList>
            <person name="Akdeniz Z."/>
        </authorList>
    </citation>
    <scope>NUCLEOTIDE SEQUENCE [LARGE SCALE GENOMIC DNA]</scope>
</reference>
<protein>
    <submittedName>
        <fullName evidence="3">Major sperm protein (MSP) domain</fullName>
    </submittedName>
    <submittedName>
        <fullName evidence="4">Major_sperm protein (MSP) domain</fullName>
    </submittedName>
</protein>
<dbReference type="EMBL" id="CAXDID020000082">
    <property type="protein sequence ID" value="CAL6019063.1"/>
    <property type="molecule type" value="Genomic_DNA"/>
</dbReference>
<dbReference type="Gene3D" id="2.60.40.10">
    <property type="entry name" value="Immunoglobulins"/>
    <property type="match status" value="1"/>
</dbReference>
<dbReference type="InterPro" id="IPR000535">
    <property type="entry name" value="MSP_dom"/>
</dbReference>
<gene>
    <name evidence="3" type="ORF">HINF_LOCUS13910</name>
    <name evidence="4" type="ORF">HINF_LOCUS26767</name>
</gene>
<dbReference type="InterPro" id="IPR008962">
    <property type="entry name" value="PapD-like_sf"/>
</dbReference>
<dbReference type="Pfam" id="PF00635">
    <property type="entry name" value="Motile_Sperm"/>
    <property type="match status" value="1"/>
</dbReference>
<reference evidence="3" key="1">
    <citation type="submission" date="2023-06" db="EMBL/GenBank/DDBJ databases">
        <authorList>
            <person name="Kurt Z."/>
        </authorList>
    </citation>
    <scope>NUCLEOTIDE SEQUENCE</scope>
</reference>
<evidence type="ECO:0000313" key="3">
    <source>
        <dbReference type="EMBL" id="CAI9926265.1"/>
    </source>
</evidence>
<dbReference type="EMBL" id="CATOUU010000367">
    <property type="protein sequence ID" value="CAI9926265.1"/>
    <property type="molecule type" value="Genomic_DNA"/>
</dbReference>
<dbReference type="InterPro" id="IPR013783">
    <property type="entry name" value="Ig-like_fold"/>
</dbReference>
<keyword evidence="5" id="KW-1185">Reference proteome</keyword>
<evidence type="ECO:0000313" key="4">
    <source>
        <dbReference type="EMBL" id="CAL6019063.1"/>
    </source>
</evidence>
<keyword evidence="1" id="KW-0175">Coiled coil</keyword>
<proteinExistence type="predicted"/>
<evidence type="ECO:0000313" key="5">
    <source>
        <dbReference type="Proteomes" id="UP001642409"/>
    </source>
</evidence>
<dbReference type="AlphaFoldDB" id="A0AA86NWB2"/>
<accession>A0AA86NWB2</accession>
<comment type="caution">
    <text evidence="3">The sequence shown here is derived from an EMBL/GenBank/DDBJ whole genome shotgun (WGS) entry which is preliminary data.</text>
</comment>
<dbReference type="Proteomes" id="UP001642409">
    <property type="component" value="Unassembled WGS sequence"/>
</dbReference>
<evidence type="ECO:0000259" key="2">
    <source>
        <dbReference type="Pfam" id="PF00635"/>
    </source>
</evidence>
<name>A0AA86NWB2_9EUKA</name>
<feature type="domain" description="MSP" evidence="2">
    <location>
        <begin position="2"/>
        <end position="90"/>
    </location>
</feature>
<sequence>MLQVSPHCLQFEKQQSTIQLVNPLDVQFVVRVRSTNTTAYKYDTNEFVVKPRGQVDFPVTIEIGRQVEVQDSFRVLYFKDEQNQKYAQYVTQGNQPTEVVIKVLLKKHVNMKGEYDSLNITQQLYQAELLDQELQQKKIKLQQQLADIQQQCLAQQKTKSQVEQQLVKIEQQMKEFGRSNGLQKIANSQSVKNGAFLALIFVLSFLVAFKW</sequence>
<evidence type="ECO:0000256" key="1">
    <source>
        <dbReference type="SAM" id="Coils"/>
    </source>
</evidence>
<feature type="coiled-coil region" evidence="1">
    <location>
        <begin position="127"/>
        <end position="179"/>
    </location>
</feature>
<dbReference type="SUPFAM" id="SSF49354">
    <property type="entry name" value="PapD-like"/>
    <property type="match status" value="1"/>
</dbReference>